<proteinExistence type="predicted"/>
<keyword evidence="2" id="KW-0349">Heme</keyword>
<evidence type="ECO:0000313" key="6">
    <source>
        <dbReference type="EMBL" id="GMA25889.1"/>
    </source>
</evidence>
<organism evidence="6 7">
    <name type="scientific">Luteimicrobium album</name>
    <dbReference type="NCBI Taxonomy" id="1054550"/>
    <lineage>
        <taxon>Bacteria</taxon>
        <taxon>Bacillati</taxon>
        <taxon>Actinomycetota</taxon>
        <taxon>Actinomycetes</taxon>
        <taxon>Micrococcales</taxon>
        <taxon>Luteimicrobium</taxon>
    </lineage>
</organism>
<evidence type="ECO:0000256" key="2">
    <source>
        <dbReference type="ARBA" id="ARBA00022617"/>
    </source>
</evidence>
<feature type="region of interest" description="Disordered" evidence="5">
    <location>
        <begin position="1"/>
        <end position="38"/>
    </location>
</feature>
<protein>
    <submittedName>
        <fullName evidence="6">Oxidoreductase</fullName>
    </submittedName>
</protein>
<keyword evidence="7" id="KW-1185">Reference proteome</keyword>
<dbReference type="InterPro" id="IPR001486">
    <property type="entry name" value="Hemoglobin_trunc"/>
</dbReference>
<gene>
    <name evidence="6" type="primary">glbN</name>
    <name evidence="6" type="ORF">GCM10025864_36480</name>
</gene>
<evidence type="ECO:0000256" key="5">
    <source>
        <dbReference type="SAM" id="MobiDB-lite"/>
    </source>
</evidence>
<reference evidence="7" key="1">
    <citation type="journal article" date="2019" name="Int. J. Syst. Evol. Microbiol.">
        <title>The Global Catalogue of Microorganisms (GCM) 10K type strain sequencing project: providing services to taxonomists for standard genome sequencing and annotation.</title>
        <authorList>
            <consortium name="The Broad Institute Genomics Platform"/>
            <consortium name="The Broad Institute Genome Sequencing Center for Infectious Disease"/>
            <person name="Wu L."/>
            <person name="Ma J."/>
        </authorList>
    </citation>
    <scope>NUCLEOTIDE SEQUENCE [LARGE SCALE GENOMIC DNA]</scope>
    <source>
        <strain evidence="7">NBRC 106348</strain>
    </source>
</reference>
<evidence type="ECO:0000256" key="4">
    <source>
        <dbReference type="ARBA" id="ARBA00023004"/>
    </source>
</evidence>
<dbReference type="InterPro" id="IPR009050">
    <property type="entry name" value="Globin-like_sf"/>
</dbReference>
<dbReference type="SUPFAM" id="SSF46458">
    <property type="entry name" value="Globin-like"/>
    <property type="match status" value="1"/>
</dbReference>
<keyword evidence="1" id="KW-0813">Transport</keyword>
<keyword evidence="4" id="KW-0408">Iron</keyword>
<keyword evidence="3" id="KW-0479">Metal-binding</keyword>
<dbReference type="Proteomes" id="UP001157091">
    <property type="component" value="Unassembled WGS sequence"/>
</dbReference>
<dbReference type="InterPro" id="IPR012292">
    <property type="entry name" value="Globin/Proto"/>
</dbReference>
<evidence type="ECO:0000313" key="7">
    <source>
        <dbReference type="Proteomes" id="UP001157091"/>
    </source>
</evidence>
<accession>A0ABQ6I7E6</accession>
<evidence type="ECO:0000256" key="3">
    <source>
        <dbReference type="ARBA" id="ARBA00022723"/>
    </source>
</evidence>
<sequence length="184" mass="19690">MSPALSAGRRARSVTRMSEPQRSAPDDDVGQGPADRPTVFEACGGAPAMLALARAWHARCLADPEAAHPFTHRPIHPQHSERLAAYWGESLGGPPAYTSALGTEADVVRTHSGNGPHDSLDAAATACFVAALDDAGLPADPALRDTLARWFVWSNHLVNHGWPTPADVPDDLRLPRWDWEGPVS</sequence>
<dbReference type="Pfam" id="PF01152">
    <property type="entry name" value="Bac_globin"/>
    <property type="match status" value="1"/>
</dbReference>
<comment type="caution">
    <text evidence="6">The sequence shown here is derived from an EMBL/GenBank/DDBJ whole genome shotgun (WGS) entry which is preliminary data.</text>
</comment>
<dbReference type="EMBL" id="BSUK01000001">
    <property type="protein sequence ID" value="GMA25889.1"/>
    <property type="molecule type" value="Genomic_DNA"/>
</dbReference>
<name>A0ABQ6I7E6_9MICO</name>
<dbReference type="Gene3D" id="1.10.490.10">
    <property type="entry name" value="Globins"/>
    <property type="match status" value="1"/>
</dbReference>
<evidence type="ECO:0000256" key="1">
    <source>
        <dbReference type="ARBA" id="ARBA00022448"/>
    </source>
</evidence>